<reference evidence="1 2" key="1">
    <citation type="journal article" date="2016" name="Front. Microbiol.">
        <title>Single-Cell (Meta-)Genomics of a Dimorphic Candidatus Thiomargarita nelsonii Reveals Genomic Plasticity.</title>
        <authorList>
            <person name="Flood B.E."/>
            <person name="Fliss P."/>
            <person name="Jones D.S."/>
            <person name="Dick G.J."/>
            <person name="Jain S."/>
            <person name="Kaster A.K."/>
            <person name="Winkel M."/>
            <person name="Mussmann M."/>
            <person name="Bailey J."/>
        </authorList>
    </citation>
    <scope>NUCLEOTIDE SEQUENCE [LARGE SCALE GENOMIC DNA]</scope>
    <source>
        <strain evidence="1">Hydrate Ridge</strain>
    </source>
</reference>
<evidence type="ECO:0000313" key="2">
    <source>
        <dbReference type="Proteomes" id="UP000030428"/>
    </source>
</evidence>
<dbReference type="EMBL" id="JSZA02000004">
    <property type="protein sequence ID" value="KHD09045.1"/>
    <property type="molecule type" value="Genomic_DNA"/>
</dbReference>
<name>A0A0A6PE70_9GAMM</name>
<gene>
    <name evidence="1" type="ORF">PN36_01485</name>
</gene>
<dbReference type="AlphaFoldDB" id="A0A0A6PE70"/>
<sequence>MTLTDNLKQYSWHTGAPLCPLNPDETLPVLFRDIGPVAMSTFLEKGLKRLAGPVTPITYMRTAAYQEPYIDYEQIGRLVFLQPLQLQPWYSGVSHIYVALASRLPDVETIAFVPGTLQLAKAELLSRDIVNHHEWREELGGRAYDECLTDSLERLNRLNQALQDSEKQGLPLRRALQSSQRDIRLRARDTMQQLGLTENDLCTAWHHIALERRIVICDAFQESKDVQDKSWTPDHRKGFKHD</sequence>
<comment type="caution">
    <text evidence="1">The sequence shown here is derived from an EMBL/GenBank/DDBJ whole genome shotgun (WGS) entry which is preliminary data.</text>
</comment>
<organism evidence="1 2">
    <name type="scientific">Candidatus Thiomargarita nelsonii</name>
    <dbReference type="NCBI Taxonomy" id="1003181"/>
    <lineage>
        <taxon>Bacteria</taxon>
        <taxon>Pseudomonadati</taxon>
        <taxon>Pseudomonadota</taxon>
        <taxon>Gammaproteobacteria</taxon>
        <taxon>Thiotrichales</taxon>
        <taxon>Thiotrichaceae</taxon>
        <taxon>Thiomargarita</taxon>
    </lineage>
</organism>
<dbReference type="Proteomes" id="UP000030428">
    <property type="component" value="Unassembled WGS sequence"/>
</dbReference>
<protein>
    <submittedName>
        <fullName evidence="1">Uncharacterized protein</fullName>
    </submittedName>
</protein>
<proteinExistence type="predicted"/>
<evidence type="ECO:0000313" key="1">
    <source>
        <dbReference type="EMBL" id="KHD09045.1"/>
    </source>
</evidence>
<keyword evidence="2" id="KW-1185">Reference proteome</keyword>
<accession>A0A0A6PE70</accession>